<dbReference type="InterPro" id="IPR020845">
    <property type="entry name" value="AMP-binding_CS"/>
</dbReference>
<keyword evidence="5 6" id="KW-0007">Acetylation</keyword>
<dbReference type="GO" id="GO:0016208">
    <property type="term" value="F:AMP binding"/>
    <property type="evidence" value="ECO:0007669"/>
    <property type="project" value="InterPro"/>
</dbReference>
<reference evidence="10 11" key="1">
    <citation type="journal article" date="2011" name="J. Bacteriol.">
        <title>Genome sequence of 'Pedosphaera parvula' Ellin514, an aerobic Verrucomicrobial isolate from pasture soil.</title>
        <authorList>
            <person name="Kant R."/>
            <person name="van Passel M.W."/>
            <person name="Sangwan P."/>
            <person name="Palva A."/>
            <person name="Lucas S."/>
            <person name="Copeland A."/>
            <person name="Lapidus A."/>
            <person name="Glavina Del Rio T."/>
            <person name="Dalin E."/>
            <person name="Tice H."/>
            <person name="Bruce D."/>
            <person name="Goodwin L."/>
            <person name="Pitluck S."/>
            <person name="Chertkov O."/>
            <person name="Larimer F.W."/>
            <person name="Land M.L."/>
            <person name="Hauser L."/>
            <person name="Brettin T.S."/>
            <person name="Detter J.C."/>
            <person name="Han S."/>
            <person name="de Vos W.M."/>
            <person name="Janssen P.H."/>
            <person name="Smidt H."/>
        </authorList>
    </citation>
    <scope>NUCLEOTIDE SEQUENCE [LARGE SCALE GENOMIC DNA]</scope>
    <source>
        <strain evidence="10 11">Ellin514</strain>
    </source>
</reference>
<dbReference type="Pfam" id="PF16177">
    <property type="entry name" value="ACAS_N"/>
    <property type="match status" value="1"/>
</dbReference>
<dbReference type="GO" id="GO:0046872">
    <property type="term" value="F:metal ion binding"/>
    <property type="evidence" value="ECO:0007669"/>
    <property type="project" value="UniProtKB-KW"/>
</dbReference>
<dbReference type="InterPro" id="IPR025110">
    <property type="entry name" value="AMP-bd_C"/>
</dbReference>
<dbReference type="EMBL" id="ABOX02000031">
    <property type="protein sequence ID" value="EEF59211.1"/>
    <property type="molecule type" value="Genomic_DNA"/>
</dbReference>
<dbReference type="InterPro" id="IPR032387">
    <property type="entry name" value="ACAS_N"/>
</dbReference>
<dbReference type="Gene3D" id="3.30.300.30">
    <property type="match status" value="1"/>
</dbReference>
<evidence type="ECO:0000259" key="9">
    <source>
        <dbReference type="Pfam" id="PF16177"/>
    </source>
</evidence>
<comment type="function">
    <text evidence="6">Catalyzes the conversion of acetate into acetyl-CoA (AcCoA), an essential intermediate at the junction of anabolic and catabolic pathways. AcsA undergoes a two-step reaction. In the first half reaction, AcsA combines acetate with ATP to form acetyl-adenylate (AcAMP) intermediate. In the second half reaction, it can then transfer the acetyl group from AcAMP to the sulfhydryl group of CoA, forming the product AcCoA.</text>
</comment>
<proteinExistence type="inferred from homology"/>
<evidence type="ECO:0000313" key="11">
    <source>
        <dbReference type="Proteomes" id="UP000003688"/>
    </source>
</evidence>
<dbReference type="InterPro" id="IPR042099">
    <property type="entry name" value="ANL_N_sf"/>
</dbReference>
<dbReference type="NCBIfam" id="NF001208">
    <property type="entry name" value="PRK00174.1"/>
    <property type="match status" value="1"/>
</dbReference>
<evidence type="ECO:0000256" key="4">
    <source>
        <dbReference type="ARBA" id="ARBA00022840"/>
    </source>
</evidence>
<evidence type="ECO:0000256" key="2">
    <source>
        <dbReference type="ARBA" id="ARBA00022598"/>
    </source>
</evidence>
<comment type="caution">
    <text evidence="10">The sequence shown here is derived from an EMBL/GenBank/DDBJ whole genome shotgun (WGS) entry which is preliminary data.</text>
</comment>
<dbReference type="PROSITE" id="PS00455">
    <property type="entry name" value="AMP_BINDING"/>
    <property type="match status" value="1"/>
</dbReference>
<feature type="binding site" evidence="6">
    <location>
        <position position="549"/>
    </location>
    <ligand>
        <name>ATP</name>
        <dbReference type="ChEBI" id="CHEBI:30616"/>
    </ligand>
</feature>
<keyword evidence="6" id="KW-0460">Magnesium</keyword>
<dbReference type="GO" id="GO:0005524">
    <property type="term" value="F:ATP binding"/>
    <property type="evidence" value="ECO:0007669"/>
    <property type="project" value="UniProtKB-KW"/>
</dbReference>
<keyword evidence="4 6" id="KW-0067">ATP-binding</keyword>
<dbReference type="GO" id="GO:0003987">
    <property type="term" value="F:acetate-CoA ligase activity"/>
    <property type="evidence" value="ECO:0007669"/>
    <property type="project" value="UniProtKB-UniRule"/>
</dbReference>
<evidence type="ECO:0000256" key="1">
    <source>
        <dbReference type="ARBA" id="ARBA00006432"/>
    </source>
</evidence>
<feature type="binding site" evidence="6">
    <location>
        <begin position="208"/>
        <end position="211"/>
    </location>
    <ligand>
        <name>CoA</name>
        <dbReference type="ChEBI" id="CHEBI:57287"/>
    </ligand>
</feature>
<feature type="binding site" evidence="6">
    <location>
        <position position="358"/>
    </location>
    <ligand>
        <name>CoA</name>
        <dbReference type="ChEBI" id="CHEBI:57287"/>
    </ligand>
</feature>
<dbReference type="Proteomes" id="UP000003688">
    <property type="component" value="Unassembled WGS sequence"/>
</dbReference>
<dbReference type="EC" id="6.2.1.1" evidence="6"/>
<feature type="binding site" evidence="6">
    <location>
        <position position="538"/>
    </location>
    <ligand>
        <name>ATP</name>
        <dbReference type="ChEBI" id="CHEBI:30616"/>
    </ligand>
</feature>
<dbReference type="Pfam" id="PF13193">
    <property type="entry name" value="AMP-binding_C"/>
    <property type="match status" value="1"/>
</dbReference>
<dbReference type="GO" id="GO:0019427">
    <property type="term" value="P:acetyl-CoA biosynthetic process from acetate"/>
    <property type="evidence" value="ECO:0007669"/>
    <property type="project" value="UniProtKB-UniRule"/>
</dbReference>
<dbReference type="NCBIfam" id="TIGR02188">
    <property type="entry name" value="Ac_CoA_lig_AcsA"/>
    <property type="match status" value="1"/>
</dbReference>
<comment type="caution">
    <text evidence="6">Lacks conserved residue(s) required for the propagation of feature annotation.</text>
</comment>
<dbReference type="CDD" id="cd05966">
    <property type="entry name" value="ACS"/>
    <property type="match status" value="1"/>
</dbReference>
<evidence type="ECO:0000313" key="10">
    <source>
        <dbReference type="EMBL" id="EEF59211.1"/>
    </source>
</evidence>
<dbReference type="InterPro" id="IPR045851">
    <property type="entry name" value="AMP-bd_C_sf"/>
</dbReference>
<organism evidence="10 11">
    <name type="scientific">Pedosphaera parvula (strain Ellin514)</name>
    <dbReference type="NCBI Taxonomy" id="320771"/>
    <lineage>
        <taxon>Bacteria</taxon>
        <taxon>Pseudomonadati</taxon>
        <taxon>Verrucomicrobiota</taxon>
        <taxon>Pedosphaerae</taxon>
        <taxon>Pedosphaerales</taxon>
        <taxon>Pedosphaeraceae</taxon>
        <taxon>Pedosphaera</taxon>
    </lineage>
</organism>
<dbReference type="FunFam" id="3.40.50.12780:FF:000001">
    <property type="entry name" value="Acetyl-coenzyme A synthetase"/>
    <property type="match status" value="1"/>
</dbReference>
<accession>B9XLV4</accession>
<feature type="domain" description="Acetyl-coenzyme A synthetase N-terminal" evidence="9">
    <location>
        <begin position="38"/>
        <end position="92"/>
    </location>
</feature>
<feature type="domain" description="AMP-binding enzyme C-terminal" evidence="8">
    <location>
        <begin position="554"/>
        <end position="632"/>
    </location>
</feature>
<dbReference type="HAMAP" id="MF_01123">
    <property type="entry name" value="Ac_CoA_synth"/>
    <property type="match status" value="1"/>
</dbReference>
<protein>
    <recommendedName>
        <fullName evidence="6">Acetyl-coenzyme A synthetase</fullName>
        <shortName evidence="6">AcCoA synthetase</shortName>
        <shortName evidence="6">Acs</shortName>
        <ecNumber evidence="6">6.2.1.1</ecNumber>
    </recommendedName>
    <alternativeName>
        <fullName evidence="6">Acetate--CoA ligase</fullName>
    </alternativeName>
    <alternativeName>
        <fullName evidence="6">Acyl-activating enzyme</fullName>
    </alternativeName>
</protein>
<dbReference type="RefSeq" id="WP_007416793.1">
    <property type="nucleotide sequence ID" value="NZ_ABOX02000031.1"/>
</dbReference>
<comment type="similarity">
    <text evidence="1 6">Belongs to the ATP-dependent AMP-binding enzyme family.</text>
</comment>
<feature type="binding site" evidence="6">
    <location>
        <position position="523"/>
    </location>
    <ligand>
        <name>ATP</name>
        <dbReference type="ChEBI" id="CHEBI:30616"/>
    </ligand>
</feature>
<evidence type="ECO:0000256" key="3">
    <source>
        <dbReference type="ARBA" id="ARBA00022741"/>
    </source>
</evidence>
<gene>
    <name evidence="6" type="primary">acsA</name>
    <name evidence="10" type="ORF">Cflav_PD2416</name>
</gene>
<dbReference type="OrthoDB" id="9778383at2"/>
<evidence type="ECO:0000256" key="5">
    <source>
        <dbReference type="ARBA" id="ARBA00022990"/>
    </source>
</evidence>
<dbReference type="AlphaFoldDB" id="B9XLV4"/>
<keyword evidence="6" id="KW-0479">Metal-binding</keyword>
<keyword evidence="2 6" id="KW-0436">Ligase</keyword>
<feature type="binding site" evidence="6">
    <location>
        <begin position="434"/>
        <end position="439"/>
    </location>
    <ligand>
        <name>ATP</name>
        <dbReference type="ChEBI" id="CHEBI:30616"/>
    </ligand>
</feature>
<dbReference type="PANTHER" id="PTHR24095">
    <property type="entry name" value="ACETYL-COENZYME A SYNTHETASE"/>
    <property type="match status" value="1"/>
</dbReference>
<dbReference type="PANTHER" id="PTHR24095:SF14">
    <property type="entry name" value="ACETYL-COENZYME A SYNTHETASE 1"/>
    <property type="match status" value="1"/>
</dbReference>
<dbReference type="Gene3D" id="3.40.50.12780">
    <property type="entry name" value="N-terminal domain of ligase-like"/>
    <property type="match status" value="1"/>
</dbReference>
<dbReference type="InterPro" id="IPR000873">
    <property type="entry name" value="AMP-dep_synth/lig_dom"/>
</dbReference>
<keyword evidence="3 6" id="KW-0547">Nucleotide-binding</keyword>
<feature type="domain" description="AMP-dependent synthetase/ligase" evidence="7">
    <location>
        <begin position="101"/>
        <end position="501"/>
    </location>
</feature>
<evidence type="ECO:0000259" key="7">
    <source>
        <dbReference type="Pfam" id="PF00501"/>
    </source>
</evidence>
<feature type="binding site" evidence="6">
    <location>
        <position position="565"/>
    </location>
    <ligand>
        <name>Mg(2+)</name>
        <dbReference type="ChEBI" id="CHEBI:18420"/>
    </ligand>
</feature>
<dbReference type="STRING" id="320771.Cflav_PD2416"/>
<evidence type="ECO:0000259" key="8">
    <source>
        <dbReference type="Pfam" id="PF13193"/>
    </source>
</evidence>
<comment type="cofactor">
    <cofactor evidence="6">
        <name>Mg(2+)</name>
        <dbReference type="ChEBI" id="CHEBI:18420"/>
    </cofactor>
</comment>
<dbReference type="GO" id="GO:0005829">
    <property type="term" value="C:cytosol"/>
    <property type="evidence" value="ECO:0007669"/>
    <property type="project" value="TreeGrafter"/>
</dbReference>
<comment type="PTM">
    <text evidence="6">Acetylated. Deacetylation by the SIR2-homolog deacetylase activates the enzyme.</text>
</comment>
<feature type="binding site" evidence="6">
    <location>
        <position position="560"/>
    </location>
    <ligand>
        <name>Mg(2+)</name>
        <dbReference type="ChEBI" id="CHEBI:18420"/>
    </ligand>
</feature>
<feature type="binding site" evidence="6">
    <location>
        <begin position="410"/>
        <end position="412"/>
    </location>
    <ligand>
        <name>ATP</name>
        <dbReference type="ChEBI" id="CHEBI:30616"/>
    </ligand>
</feature>
<comment type="catalytic activity">
    <reaction evidence="6">
        <text>acetate + ATP + CoA = acetyl-CoA + AMP + diphosphate</text>
        <dbReference type="Rhea" id="RHEA:23176"/>
        <dbReference type="ChEBI" id="CHEBI:30089"/>
        <dbReference type="ChEBI" id="CHEBI:30616"/>
        <dbReference type="ChEBI" id="CHEBI:33019"/>
        <dbReference type="ChEBI" id="CHEBI:57287"/>
        <dbReference type="ChEBI" id="CHEBI:57288"/>
        <dbReference type="ChEBI" id="CHEBI:456215"/>
        <dbReference type="EC" id="6.2.1.1"/>
    </reaction>
</comment>
<name>B9XLV4_PEDPL</name>
<dbReference type="Pfam" id="PF00501">
    <property type="entry name" value="AMP-binding"/>
    <property type="match status" value="1"/>
</dbReference>
<feature type="binding site" evidence="6">
    <location>
        <position position="334"/>
    </location>
    <ligand>
        <name>CoA</name>
        <dbReference type="ChEBI" id="CHEBI:57287"/>
    </ligand>
</feature>
<sequence length="668" mass="74422">MPAPDKVTNITSLQTENRVFKPSKEFSSRAHVKSLAHYRKLYNESIKSPDKFWGKQAREELVWFKPWKKVLQWKAPFAKWFVGGQLNVSYNCLDRHLNTPTANKAALIWEGEPAGAGIPGEERTLTYKQLHHEVCKFANVLKRNGLKKGDRVIIYMPMVPEAAIAMLACTRIGVIHSVVFGGFSAQSVADRIFDCQARLVITTDGGYRRGAVVPLKKNVDEALTIKDAQGNSLTKTIEKVIVHRRANNDVRIEEGRDVWWHREMEQVDANCPAEKMDSEAPLFILYTSGSTGKPKGILHTTGGYLLGAKLTTKYIFDLQETDVYWCTADIGWVTGHSYVVYGPLANGATSFMYEGAPNHPEPDRFWRLIAKYGITVLYTAPTAIRAFMKWGVEWPRKHDLTSLRLLGSVGEPINPEAWIWYHEVVGGKRCPIVDTWWQTETGSIMISPLPGATPTKPGTATLPFFGIVPEIVDDQGKTLPKNSGGKLVIRKPWPSMLRGIWGDMQRYKDTYWSEVPGSYFTGDGCRTDKDGYFWIVGRIDDVLNVAGHRIGTAEVESALVSNQKVAEAAVVGRPDDLKGQALVAFVTVKTGVVADQNLRDELRNHVGKEIGPVAKPDDIRFAEALPKTRSGKIMRRLLKQIASGAEIKGDTTTLEDLTVLTKLGSSEE</sequence>
<keyword evidence="11" id="KW-1185">Reference proteome</keyword>
<dbReference type="InterPro" id="IPR011904">
    <property type="entry name" value="Ac_CoA_lig"/>
</dbReference>
<feature type="modified residue" description="N6-acetyllysine" evidence="6">
    <location>
        <position position="632"/>
    </location>
</feature>
<dbReference type="SUPFAM" id="SSF56801">
    <property type="entry name" value="Acetyl-CoA synthetase-like"/>
    <property type="match status" value="1"/>
</dbReference>
<evidence type="ECO:0000256" key="6">
    <source>
        <dbReference type="HAMAP-Rule" id="MF_01123"/>
    </source>
</evidence>